<keyword evidence="4" id="KW-1185">Reference proteome</keyword>
<feature type="region of interest" description="Disordered" evidence="1">
    <location>
        <begin position="76"/>
        <end position="105"/>
    </location>
</feature>
<accession>A0A1M5JVT7</accession>
<feature type="domain" description="Arc-like DNA binding" evidence="2">
    <location>
        <begin position="7"/>
        <end position="30"/>
    </location>
</feature>
<dbReference type="GO" id="GO:0003677">
    <property type="term" value="F:DNA binding"/>
    <property type="evidence" value="ECO:0007669"/>
    <property type="project" value="InterPro"/>
</dbReference>
<protein>
    <submittedName>
        <fullName evidence="3">Arc-like DNA binding domain-containing protein</fullName>
    </submittedName>
</protein>
<dbReference type="AlphaFoldDB" id="A0A1M5JVT7"/>
<dbReference type="SUPFAM" id="SSF47598">
    <property type="entry name" value="Ribbon-helix-helix"/>
    <property type="match status" value="1"/>
</dbReference>
<proteinExistence type="predicted"/>
<dbReference type="InterPro" id="IPR010985">
    <property type="entry name" value="Ribbon_hlx_hlx"/>
</dbReference>
<evidence type="ECO:0000313" key="4">
    <source>
        <dbReference type="Proteomes" id="UP000184501"/>
    </source>
</evidence>
<dbReference type="STRING" id="2017.SAMN05444320_10952"/>
<reference evidence="3 4" key="1">
    <citation type="submission" date="2016-11" db="EMBL/GenBank/DDBJ databases">
        <authorList>
            <person name="Jaros S."/>
            <person name="Januszkiewicz K."/>
            <person name="Wedrychowicz H."/>
        </authorList>
    </citation>
    <scope>NUCLEOTIDE SEQUENCE [LARGE SCALE GENOMIC DNA]</scope>
    <source>
        <strain evidence="3 4">DSM 44523</strain>
    </source>
</reference>
<dbReference type="EMBL" id="FQVN01000009">
    <property type="protein sequence ID" value="SHG44654.1"/>
    <property type="molecule type" value="Genomic_DNA"/>
</dbReference>
<sequence>MTRTITLRLSDEVYEAVRRYAEADHQSMNSWVEGVLDAEDMRRRCAAHAAWLADSPGVVETALAFHRANQRALADVGVPTVGGPTTGGSTAEGPNAGRPNREGAE</sequence>
<evidence type="ECO:0000259" key="2">
    <source>
        <dbReference type="Pfam" id="PF03869"/>
    </source>
</evidence>
<evidence type="ECO:0000313" key="3">
    <source>
        <dbReference type="EMBL" id="SHG44654.1"/>
    </source>
</evidence>
<dbReference type="Proteomes" id="UP000184501">
    <property type="component" value="Unassembled WGS sequence"/>
</dbReference>
<gene>
    <name evidence="3" type="ORF">SAMN05444320_10952</name>
</gene>
<name>A0A1M5JVT7_STRHI</name>
<dbReference type="OrthoDB" id="4735652at2"/>
<dbReference type="InterPro" id="IPR005569">
    <property type="entry name" value="Arc_DNA-bd_dom"/>
</dbReference>
<dbReference type="RefSeq" id="WP_143174364.1">
    <property type="nucleotide sequence ID" value="NZ_FQVN01000009.1"/>
</dbReference>
<dbReference type="GO" id="GO:0006355">
    <property type="term" value="P:regulation of DNA-templated transcription"/>
    <property type="evidence" value="ECO:0007669"/>
    <property type="project" value="InterPro"/>
</dbReference>
<evidence type="ECO:0000256" key="1">
    <source>
        <dbReference type="SAM" id="MobiDB-lite"/>
    </source>
</evidence>
<organism evidence="3 4">
    <name type="scientific">Streptoalloteichus hindustanus</name>
    <dbReference type="NCBI Taxonomy" id="2017"/>
    <lineage>
        <taxon>Bacteria</taxon>
        <taxon>Bacillati</taxon>
        <taxon>Actinomycetota</taxon>
        <taxon>Actinomycetes</taxon>
        <taxon>Pseudonocardiales</taxon>
        <taxon>Pseudonocardiaceae</taxon>
        <taxon>Streptoalloteichus</taxon>
    </lineage>
</organism>
<dbReference type="Pfam" id="PF03869">
    <property type="entry name" value="Arc"/>
    <property type="match status" value="1"/>
</dbReference>